<dbReference type="InterPro" id="IPR003591">
    <property type="entry name" value="Leu-rich_rpt_typical-subtyp"/>
</dbReference>
<keyword evidence="4" id="KW-1185">Reference proteome</keyword>
<protein>
    <submittedName>
        <fullName evidence="5">Leucine-rich repeat protein SHOC-2-like</fullName>
    </submittedName>
</protein>
<name>A0A9U8E0H8_BIOGL</name>
<organism evidence="4 5">
    <name type="scientific">Biomphalaria glabrata</name>
    <name type="common">Bloodfluke planorb</name>
    <name type="synonym">Freshwater snail</name>
    <dbReference type="NCBI Taxonomy" id="6526"/>
    <lineage>
        <taxon>Eukaryota</taxon>
        <taxon>Metazoa</taxon>
        <taxon>Spiralia</taxon>
        <taxon>Lophotrochozoa</taxon>
        <taxon>Mollusca</taxon>
        <taxon>Gastropoda</taxon>
        <taxon>Heterobranchia</taxon>
        <taxon>Euthyneura</taxon>
        <taxon>Panpulmonata</taxon>
        <taxon>Hygrophila</taxon>
        <taxon>Lymnaeoidea</taxon>
        <taxon>Planorbidae</taxon>
        <taxon>Biomphalaria</taxon>
    </lineage>
</organism>
<dbReference type="SMART" id="SM00364">
    <property type="entry name" value="LRR_BAC"/>
    <property type="match status" value="10"/>
</dbReference>
<dbReference type="InterPro" id="IPR001611">
    <property type="entry name" value="Leu-rich_rpt"/>
</dbReference>
<evidence type="ECO:0000256" key="3">
    <source>
        <dbReference type="SAM" id="MobiDB-lite"/>
    </source>
</evidence>
<feature type="compositionally biased region" description="Polar residues" evidence="3">
    <location>
        <begin position="512"/>
        <end position="525"/>
    </location>
</feature>
<dbReference type="SMART" id="SM00369">
    <property type="entry name" value="LRR_TYP"/>
    <property type="match status" value="13"/>
</dbReference>
<dbReference type="RefSeq" id="XP_013068365.2">
    <property type="nucleotide sequence ID" value="XM_013212911.2"/>
</dbReference>
<proteinExistence type="predicted"/>
<dbReference type="Gene3D" id="3.80.10.10">
    <property type="entry name" value="Ribonuclease Inhibitor"/>
    <property type="match status" value="3"/>
</dbReference>
<dbReference type="PANTHER" id="PTHR45752">
    <property type="entry name" value="LEUCINE-RICH REPEAT-CONTAINING"/>
    <property type="match status" value="1"/>
</dbReference>
<dbReference type="SUPFAM" id="SSF52047">
    <property type="entry name" value="RNI-like"/>
    <property type="match status" value="1"/>
</dbReference>
<dbReference type="PROSITE" id="PS51450">
    <property type="entry name" value="LRR"/>
    <property type="match status" value="3"/>
</dbReference>
<dbReference type="OrthoDB" id="2021138at2759"/>
<dbReference type="SMART" id="SM00365">
    <property type="entry name" value="LRR_SD22"/>
    <property type="match status" value="6"/>
</dbReference>
<feature type="region of interest" description="Disordered" evidence="3">
    <location>
        <begin position="489"/>
        <end position="556"/>
    </location>
</feature>
<dbReference type="PANTHER" id="PTHR45752:SF198">
    <property type="entry name" value="LEUCINE-RICH REPEAT-CONTAINING PROTEIN 40"/>
    <property type="match status" value="1"/>
</dbReference>
<dbReference type="Pfam" id="PF13855">
    <property type="entry name" value="LRR_8"/>
    <property type="match status" value="2"/>
</dbReference>
<keyword evidence="1" id="KW-0433">Leucine-rich repeat</keyword>
<keyword evidence="2" id="KW-0677">Repeat</keyword>
<dbReference type="Pfam" id="PF00560">
    <property type="entry name" value="LRR_1"/>
    <property type="match status" value="2"/>
</dbReference>
<accession>A0A9U8E0H8</accession>
<evidence type="ECO:0000313" key="5">
    <source>
        <dbReference type="RefSeq" id="XP_013068365.2"/>
    </source>
</evidence>
<dbReference type="AlphaFoldDB" id="A0A9U8E0H8"/>
<evidence type="ECO:0000256" key="2">
    <source>
        <dbReference type="ARBA" id="ARBA00022737"/>
    </source>
</evidence>
<dbReference type="GeneID" id="106056264"/>
<evidence type="ECO:0000313" key="4">
    <source>
        <dbReference type="Proteomes" id="UP001165740"/>
    </source>
</evidence>
<dbReference type="InterPro" id="IPR050715">
    <property type="entry name" value="LRR-SigEffector_domain"/>
</dbReference>
<dbReference type="Proteomes" id="UP001165740">
    <property type="component" value="Chromosome 2"/>
</dbReference>
<gene>
    <name evidence="5" type="primary">LOC106056264</name>
</gene>
<dbReference type="KEGG" id="bgt:106056264"/>
<dbReference type="InterPro" id="IPR032675">
    <property type="entry name" value="LRR_dom_sf"/>
</dbReference>
<reference evidence="5" key="1">
    <citation type="submission" date="2025-08" db="UniProtKB">
        <authorList>
            <consortium name="RefSeq"/>
        </authorList>
    </citation>
    <scope>IDENTIFICATION</scope>
</reference>
<evidence type="ECO:0000256" key="1">
    <source>
        <dbReference type="ARBA" id="ARBA00022614"/>
    </source>
</evidence>
<feature type="compositionally biased region" description="Basic and acidic residues" evidence="3">
    <location>
        <begin position="501"/>
        <end position="511"/>
    </location>
</feature>
<sequence>MGTQEMEVMQNTNGNCYIARNLDLEYIDLSKDFYRKKCRPFPPALLPAKLHNDFDFCISGTCLLHVYLDHSNLTQLPTGLGRALPLVEIFSVNGNGLMSLPDDFGHISSLKALFVGYNFISSLPESLHKLRKLRVLDATSNKLETLYSEIGQNVNLRILKVKQNRLKSFPATLGLLKKLKVLDAEVNLIEFLPSTVNFMQSLNIINLKNNCLSSIPETLGDLQHLKSIDLSKNNLEKLFDRCQSTLSLETLVLDSNMLKKLPLWIGDLLNVQEISVTNNKLCSEFLPDELDILSTKLTSIDLSGNQISRIPNSICKIVSLKRLSMGNSLDVTVLGPCRNWLHILPENLVNLRLLTVLQLEGNQLRALPEDFGKLLNLEEIYLGSNMINSIPESFSYLASIRICRLSENFLSILPDNFGALITLTELYLDSNKLRKLPDSMKNLTNLKVLNLKGNPFKVNPNFMFTELTNLKDYYSDFTDECHDESFQCKDEDNREIEDNDQFEKDLSRSESWDGSNSTDSMQKSALTELGGEEENWDEVSEKEMSGNNGQFDLDETDSVQPHRHEFSYIFGTNWIPGPAVSYTNYYARCKINMFRGCVTGQFDHAES</sequence>